<comment type="similarity">
    <text evidence="1">Belongs to the complex I LYR family.</text>
</comment>
<accession>A0A1I7XTN7</accession>
<dbReference type="CDD" id="cd20264">
    <property type="entry name" value="Complex1_LYR_LYRM4"/>
    <property type="match status" value="1"/>
</dbReference>
<name>A0A1I7XTN7_HETBA</name>
<dbReference type="AlphaFoldDB" id="A0A1I7XTN7"/>
<dbReference type="InterPro" id="IPR013083">
    <property type="entry name" value="Znf_RING/FYVE/PHD"/>
</dbReference>
<dbReference type="GO" id="GO:1990221">
    <property type="term" value="C:L-cysteine desulfurase complex"/>
    <property type="evidence" value="ECO:0007669"/>
    <property type="project" value="TreeGrafter"/>
</dbReference>
<dbReference type="InterPro" id="IPR008011">
    <property type="entry name" value="Complex1_LYR_dom"/>
</dbReference>
<organism evidence="3 4">
    <name type="scientific">Heterorhabditis bacteriophora</name>
    <name type="common">Entomopathogenic nematode worm</name>
    <dbReference type="NCBI Taxonomy" id="37862"/>
    <lineage>
        <taxon>Eukaryota</taxon>
        <taxon>Metazoa</taxon>
        <taxon>Ecdysozoa</taxon>
        <taxon>Nematoda</taxon>
        <taxon>Chromadorea</taxon>
        <taxon>Rhabditida</taxon>
        <taxon>Rhabditina</taxon>
        <taxon>Rhabditomorpha</taxon>
        <taxon>Strongyloidea</taxon>
        <taxon>Heterorhabditidae</taxon>
        <taxon>Heterorhabditis</taxon>
    </lineage>
</organism>
<evidence type="ECO:0000313" key="4">
    <source>
        <dbReference type="WBParaSite" id="Hba_21180"/>
    </source>
</evidence>
<evidence type="ECO:0000259" key="2">
    <source>
        <dbReference type="Pfam" id="PF05347"/>
    </source>
</evidence>
<evidence type="ECO:0000256" key="1">
    <source>
        <dbReference type="ARBA" id="ARBA00009508"/>
    </source>
</evidence>
<dbReference type="Pfam" id="PF05347">
    <property type="entry name" value="Complex1_LYR"/>
    <property type="match status" value="1"/>
</dbReference>
<dbReference type="Gene3D" id="3.30.40.10">
    <property type="entry name" value="Zinc/RING finger domain, C3HC4 (zinc finger)"/>
    <property type="match status" value="1"/>
</dbReference>
<reference evidence="4" key="1">
    <citation type="submission" date="2016-11" db="UniProtKB">
        <authorList>
            <consortium name="WormBaseParasite"/>
        </authorList>
    </citation>
    <scope>IDENTIFICATION</scope>
</reference>
<sequence>MSGPISRGAWVKLYKQLQREANKFPQYNYRVFAQRRIRDHFEKNRSVVESEKQQQLYKKGQENLELLRRQLFLIAYKMRECVKCKSNEYTNKSLVMMINECGHPLCKYD</sequence>
<protein>
    <submittedName>
        <fullName evidence="4">Complex1_LYR_dom domain-containing protein</fullName>
    </submittedName>
</protein>
<dbReference type="GO" id="GO:0016226">
    <property type="term" value="P:iron-sulfur cluster assembly"/>
    <property type="evidence" value="ECO:0007669"/>
    <property type="project" value="InterPro"/>
</dbReference>
<dbReference type="WBParaSite" id="Hba_21180">
    <property type="protein sequence ID" value="Hba_21180"/>
    <property type="gene ID" value="Hba_21180"/>
</dbReference>
<keyword evidence="3" id="KW-1185">Reference proteome</keyword>
<proteinExistence type="inferred from homology"/>
<dbReference type="PANTHER" id="PTHR13166:SF7">
    <property type="entry name" value="LYR MOTIF-CONTAINING PROTEIN 4"/>
    <property type="match status" value="1"/>
</dbReference>
<dbReference type="PANTHER" id="PTHR13166">
    <property type="entry name" value="PROTEIN C6ORF149"/>
    <property type="match status" value="1"/>
</dbReference>
<dbReference type="GO" id="GO:0005739">
    <property type="term" value="C:mitochondrion"/>
    <property type="evidence" value="ECO:0007669"/>
    <property type="project" value="TreeGrafter"/>
</dbReference>
<feature type="domain" description="Complex 1 LYR protein" evidence="2">
    <location>
        <begin position="10"/>
        <end position="65"/>
    </location>
</feature>
<evidence type="ECO:0000313" key="3">
    <source>
        <dbReference type="Proteomes" id="UP000095283"/>
    </source>
</evidence>
<dbReference type="Proteomes" id="UP000095283">
    <property type="component" value="Unplaced"/>
</dbReference>
<dbReference type="InterPro" id="IPR045297">
    <property type="entry name" value="Complex1_LYR_LYRM4"/>
</dbReference>
<dbReference type="InterPro" id="IPR051522">
    <property type="entry name" value="ISC_assembly_LYR"/>
</dbReference>